<evidence type="ECO:0000313" key="11">
    <source>
        <dbReference type="Proteomes" id="UP000215914"/>
    </source>
</evidence>
<dbReference type="InterPro" id="IPR006458">
    <property type="entry name" value="Ovate_C"/>
</dbReference>
<gene>
    <name evidence="10" type="ORF">HannXRQ_Chr12g0355601</name>
    <name evidence="9" type="ORF">HanXRQr2_Chr12g0522561</name>
</gene>
<dbReference type="Gramene" id="mRNA:HanXRQr2_Chr12g0522561">
    <property type="protein sequence ID" value="CDS:HanXRQr2_Chr12g0522561.1"/>
    <property type="gene ID" value="HanXRQr2_Chr12g0522561"/>
</dbReference>
<dbReference type="EMBL" id="MNCJ02000327">
    <property type="protein sequence ID" value="KAF5776284.1"/>
    <property type="molecule type" value="Genomic_DNA"/>
</dbReference>
<accession>A0A251SY83</accession>
<evidence type="ECO:0000256" key="4">
    <source>
        <dbReference type="ARBA" id="ARBA00023163"/>
    </source>
</evidence>
<reference evidence="9" key="3">
    <citation type="submission" date="2020-06" db="EMBL/GenBank/DDBJ databases">
        <title>Helianthus annuus Genome sequencing and assembly Release 2.</title>
        <authorList>
            <person name="Gouzy J."/>
            <person name="Langlade N."/>
            <person name="Munos S."/>
        </authorList>
    </citation>
    <scope>NUCLEOTIDE SEQUENCE</scope>
    <source>
        <tissue evidence="9">Leaves</tissue>
    </source>
</reference>
<feature type="compositionally biased region" description="Polar residues" evidence="7">
    <location>
        <begin position="54"/>
        <end position="67"/>
    </location>
</feature>
<feature type="region of interest" description="Disordered" evidence="7">
    <location>
        <begin position="144"/>
        <end position="169"/>
    </location>
</feature>
<proteinExistence type="predicted"/>
<evidence type="ECO:0000256" key="5">
    <source>
        <dbReference type="ARBA" id="ARBA00023242"/>
    </source>
</evidence>
<dbReference type="InterPro" id="IPR038933">
    <property type="entry name" value="Ovate"/>
</dbReference>
<keyword evidence="11" id="KW-1185">Reference proteome</keyword>
<dbReference type="NCBIfam" id="TIGR01568">
    <property type="entry name" value="A_thal_3678"/>
    <property type="match status" value="1"/>
</dbReference>
<evidence type="ECO:0000313" key="10">
    <source>
        <dbReference type="EMBL" id="OTG03827.1"/>
    </source>
</evidence>
<reference evidence="9 11" key="1">
    <citation type="journal article" date="2017" name="Nature">
        <title>The sunflower genome provides insights into oil metabolism, flowering and Asterid evolution.</title>
        <authorList>
            <person name="Badouin H."/>
            <person name="Gouzy J."/>
            <person name="Grassa C.J."/>
            <person name="Murat F."/>
            <person name="Staton S.E."/>
            <person name="Cottret L."/>
            <person name="Lelandais-Briere C."/>
            <person name="Owens G.L."/>
            <person name="Carrere S."/>
            <person name="Mayjonade B."/>
            <person name="Legrand L."/>
            <person name="Gill N."/>
            <person name="Kane N.C."/>
            <person name="Bowers J.E."/>
            <person name="Hubner S."/>
            <person name="Bellec A."/>
            <person name="Berard A."/>
            <person name="Berges H."/>
            <person name="Blanchet N."/>
            <person name="Boniface M.C."/>
            <person name="Brunel D."/>
            <person name="Catrice O."/>
            <person name="Chaidir N."/>
            <person name="Claudel C."/>
            <person name="Donnadieu C."/>
            <person name="Faraut T."/>
            <person name="Fievet G."/>
            <person name="Helmstetter N."/>
            <person name="King M."/>
            <person name="Knapp S.J."/>
            <person name="Lai Z."/>
            <person name="Le Paslier M.C."/>
            <person name="Lippi Y."/>
            <person name="Lorenzon L."/>
            <person name="Mandel J.R."/>
            <person name="Marage G."/>
            <person name="Marchand G."/>
            <person name="Marquand E."/>
            <person name="Bret-Mestries E."/>
            <person name="Morien E."/>
            <person name="Nambeesan S."/>
            <person name="Nguyen T."/>
            <person name="Pegot-Espagnet P."/>
            <person name="Pouilly N."/>
            <person name="Raftis F."/>
            <person name="Sallet E."/>
            <person name="Schiex T."/>
            <person name="Thomas J."/>
            <person name="Vandecasteele C."/>
            <person name="Vares D."/>
            <person name="Vear F."/>
            <person name="Vautrin S."/>
            <person name="Crespi M."/>
            <person name="Mangin B."/>
            <person name="Burke J.M."/>
            <person name="Salse J."/>
            <person name="Munos S."/>
            <person name="Vincourt P."/>
            <person name="Rieseberg L.H."/>
            <person name="Langlade N.B."/>
        </authorList>
    </citation>
    <scope>NUCLEOTIDE SEQUENCE [LARGE SCALE GENOMIC DNA]</scope>
    <source>
        <strain evidence="11">cv. SF193</strain>
        <tissue evidence="9">Leaves</tissue>
    </source>
</reference>
<keyword evidence="2 6" id="KW-0678">Repressor</keyword>
<feature type="compositionally biased region" description="Basic residues" evidence="7">
    <location>
        <begin position="88"/>
        <end position="108"/>
    </location>
</feature>
<reference evidence="10" key="2">
    <citation type="submission" date="2017-02" db="EMBL/GenBank/DDBJ databases">
        <title>Sunflower complete genome.</title>
        <authorList>
            <person name="Langlade N."/>
            <person name="Munos S."/>
        </authorList>
    </citation>
    <scope>NUCLEOTIDE SEQUENCE [LARGE SCALE GENOMIC DNA]</scope>
    <source>
        <tissue evidence="10">Leaves</tissue>
    </source>
</reference>
<evidence type="ECO:0000256" key="3">
    <source>
        <dbReference type="ARBA" id="ARBA00023015"/>
    </source>
</evidence>
<dbReference type="GO" id="GO:0005634">
    <property type="term" value="C:nucleus"/>
    <property type="evidence" value="ECO:0007669"/>
    <property type="project" value="UniProtKB-SubCell"/>
</dbReference>
<keyword evidence="4 6" id="KW-0804">Transcription</keyword>
<feature type="region of interest" description="Disordered" evidence="7">
    <location>
        <begin position="49"/>
        <end position="112"/>
    </location>
</feature>
<dbReference type="OrthoDB" id="1928390at2759"/>
<evidence type="ECO:0000256" key="2">
    <source>
        <dbReference type="ARBA" id="ARBA00022491"/>
    </source>
</evidence>
<dbReference type="PANTHER" id="PTHR33057:SF17">
    <property type="entry name" value="TRANSCRIPTION REPRESSOR OFP8"/>
    <property type="match status" value="1"/>
</dbReference>
<name>A0A251SY83_HELAN</name>
<feature type="compositionally biased region" description="Low complexity" evidence="7">
    <location>
        <begin position="144"/>
        <end position="156"/>
    </location>
</feature>
<comment type="function">
    <text evidence="6">Transcriptional repressor that regulates multiple aspects of plant growth and development.</text>
</comment>
<feature type="domain" description="OVATE" evidence="8">
    <location>
        <begin position="194"/>
        <end position="253"/>
    </location>
</feature>
<evidence type="ECO:0000256" key="6">
    <source>
        <dbReference type="RuleBase" id="RU367028"/>
    </source>
</evidence>
<dbReference type="GO" id="GO:0045892">
    <property type="term" value="P:negative regulation of DNA-templated transcription"/>
    <property type="evidence" value="ECO:0007669"/>
    <property type="project" value="UniProtKB-UniRule"/>
</dbReference>
<dbReference type="PANTHER" id="PTHR33057">
    <property type="entry name" value="TRANSCRIPTION REPRESSOR OFP7-RELATED"/>
    <property type="match status" value="1"/>
</dbReference>
<evidence type="ECO:0000313" key="9">
    <source>
        <dbReference type="EMBL" id="KAF5776284.1"/>
    </source>
</evidence>
<dbReference type="Proteomes" id="UP000215914">
    <property type="component" value="Chromosome 12"/>
</dbReference>
<keyword evidence="3 6" id="KW-0805">Transcription regulation</keyword>
<protein>
    <recommendedName>
        <fullName evidence="6">Transcription repressor</fullName>
    </recommendedName>
    <alternativeName>
        <fullName evidence="6">Ovate family protein</fullName>
    </alternativeName>
</protein>
<sequence>METNFKLKISKLFQSSFTSCRTKHTSDVVEQPFFFPENRHHRHLIDLFSPKPQPISSSSHKSTTQLPLTKLSDEKNHFPATIVAGKPQSHRKNPKSTKKKKPHHRKPLKVNNFQSSIDNSYYNCCSSDDDDDQIDDETTLFSSRSFSSDSSVSFRNRGQRKKNKNSVVGGACKGRKATDVIPIKGKFVKDSVAVVKKSNDPHEDFRVSMLEMIVERQIFGEEDLENLLKCFLSLNSEEHHRVICQVFTEIWETLFCF</sequence>
<dbReference type="AlphaFoldDB" id="A0A251SY83"/>
<dbReference type="Pfam" id="PF04844">
    <property type="entry name" value="Ovate"/>
    <property type="match status" value="1"/>
</dbReference>
<evidence type="ECO:0000256" key="7">
    <source>
        <dbReference type="SAM" id="MobiDB-lite"/>
    </source>
</evidence>
<comment type="subcellular location">
    <subcellularLocation>
        <location evidence="1 6">Nucleus</location>
    </subcellularLocation>
</comment>
<evidence type="ECO:0000259" key="8">
    <source>
        <dbReference type="PROSITE" id="PS51754"/>
    </source>
</evidence>
<keyword evidence="5 6" id="KW-0539">Nucleus</keyword>
<dbReference type="OMA" id="VMVTHKE"/>
<evidence type="ECO:0000256" key="1">
    <source>
        <dbReference type="ARBA" id="ARBA00004123"/>
    </source>
</evidence>
<dbReference type="PROSITE" id="PS51754">
    <property type="entry name" value="OVATE"/>
    <property type="match status" value="1"/>
</dbReference>
<organism evidence="10 11">
    <name type="scientific">Helianthus annuus</name>
    <name type="common">Common sunflower</name>
    <dbReference type="NCBI Taxonomy" id="4232"/>
    <lineage>
        <taxon>Eukaryota</taxon>
        <taxon>Viridiplantae</taxon>
        <taxon>Streptophyta</taxon>
        <taxon>Embryophyta</taxon>
        <taxon>Tracheophyta</taxon>
        <taxon>Spermatophyta</taxon>
        <taxon>Magnoliopsida</taxon>
        <taxon>eudicotyledons</taxon>
        <taxon>Gunneridae</taxon>
        <taxon>Pentapetalae</taxon>
        <taxon>asterids</taxon>
        <taxon>campanulids</taxon>
        <taxon>Asterales</taxon>
        <taxon>Asteraceae</taxon>
        <taxon>Asteroideae</taxon>
        <taxon>Heliantheae alliance</taxon>
        <taxon>Heliantheae</taxon>
        <taxon>Helianthus</taxon>
    </lineage>
</organism>
<dbReference type="EMBL" id="CM007901">
    <property type="protein sequence ID" value="OTG03827.1"/>
    <property type="molecule type" value="Genomic_DNA"/>
</dbReference>
<dbReference type="InParanoid" id="A0A251SY83"/>